<dbReference type="PRINTS" id="PR00455">
    <property type="entry name" value="HTHTETR"/>
</dbReference>
<keyword evidence="3 5" id="KW-0238">DNA-binding</keyword>
<sequence length="220" mass="23476">MVDDPGNAAAAPVRLTRAEAQARTRAALLDAAAETCARKGYAAASVDEIAAAAGYSVGAVYSNFSNKEQLFSELMNERASGRLDQVVRSVSEGAEGGPLTALGQVLVEIADNDIEFEAIQAEFWLHAVRNPDAMRILQERSARTLASLREILAEALACNNIDDSVSADGFAVVVLALFQGLIRQRRIDPTRVPEDLFGEALAWQLAGMPKASAETSAEKE</sequence>
<dbReference type="RefSeq" id="WP_209916940.1">
    <property type="nucleotide sequence ID" value="NZ_JAGIOP010000002.1"/>
</dbReference>
<dbReference type="Gene3D" id="1.10.357.10">
    <property type="entry name" value="Tetracycline Repressor, domain 2"/>
    <property type="match status" value="1"/>
</dbReference>
<keyword evidence="1" id="KW-0678">Repressor</keyword>
<evidence type="ECO:0000256" key="4">
    <source>
        <dbReference type="ARBA" id="ARBA00023163"/>
    </source>
</evidence>
<evidence type="ECO:0000256" key="2">
    <source>
        <dbReference type="ARBA" id="ARBA00023015"/>
    </source>
</evidence>
<protein>
    <submittedName>
        <fullName evidence="7">AcrR family transcriptional regulator</fullName>
    </submittedName>
</protein>
<dbReference type="PANTHER" id="PTHR30055">
    <property type="entry name" value="HTH-TYPE TRANSCRIPTIONAL REGULATOR RUTR"/>
    <property type="match status" value="1"/>
</dbReference>
<keyword evidence="8" id="KW-1185">Reference proteome</keyword>
<keyword evidence="4" id="KW-0804">Transcription</keyword>
<feature type="DNA-binding region" description="H-T-H motif" evidence="5">
    <location>
        <begin position="45"/>
        <end position="64"/>
    </location>
</feature>
<feature type="domain" description="HTH tetR-type" evidence="6">
    <location>
        <begin position="22"/>
        <end position="82"/>
    </location>
</feature>
<evidence type="ECO:0000313" key="8">
    <source>
        <dbReference type="Proteomes" id="UP000694460"/>
    </source>
</evidence>
<evidence type="ECO:0000256" key="1">
    <source>
        <dbReference type="ARBA" id="ARBA00022491"/>
    </source>
</evidence>
<gene>
    <name evidence="7" type="ORF">JOF57_002599</name>
</gene>
<dbReference type="PROSITE" id="PS50977">
    <property type="entry name" value="HTH_TETR_2"/>
    <property type="match status" value="1"/>
</dbReference>
<dbReference type="InterPro" id="IPR036271">
    <property type="entry name" value="Tet_transcr_reg_TetR-rel_C_sf"/>
</dbReference>
<evidence type="ECO:0000256" key="5">
    <source>
        <dbReference type="PROSITE-ProRule" id="PRU00335"/>
    </source>
</evidence>
<reference evidence="7 8" key="1">
    <citation type="submission" date="2021-03" db="EMBL/GenBank/DDBJ databases">
        <title>Sequencing the genomes of 1000 actinobacteria strains.</title>
        <authorList>
            <person name="Klenk H.-P."/>
        </authorList>
    </citation>
    <scope>NUCLEOTIDE SEQUENCE [LARGE SCALE GENOMIC DNA]</scope>
    <source>
        <strain evidence="7 8">DSM 46713</strain>
    </source>
</reference>
<evidence type="ECO:0000256" key="3">
    <source>
        <dbReference type="ARBA" id="ARBA00023125"/>
    </source>
</evidence>
<dbReference type="SUPFAM" id="SSF48498">
    <property type="entry name" value="Tetracyclin repressor-like, C-terminal domain"/>
    <property type="match status" value="1"/>
</dbReference>
<dbReference type="InterPro" id="IPR009057">
    <property type="entry name" value="Homeodomain-like_sf"/>
</dbReference>
<dbReference type="EMBL" id="JAGIOP010000002">
    <property type="protein sequence ID" value="MBP2452686.1"/>
    <property type="molecule type" value="Genomic_DNA"/>
</dbReference>
<dbReference type="SUPFAM" id="SSF46689">
    <property type="entry name" value="Homeodomain-like"/>
    <property type="match status" value="1"/>
</dbReference>
<dbReference type="Pfam" id="PF00440">
    <property type="entry name" value="TetR_N"/>
    <property type="match status" value="1"/>
</dbReference>
<proteinExistence type="predicted"/>
<organism evidence="7 8">
    <name type="scientific">Mycolicibacterium lutetiense</name>
    <dbReference type="NCBI Taxonomy" id="1641992"/>
    <lineage>
        <taxon>Bacteria</taxon>
        <taxon>Bacillati</taxon>
        <taxon>Actinomycetota</taxon>
        <taxon>Actinomycetes</taxon>
        <taxon>Mycobacteriales</taxon>
        <taxon>Mycobacteriaceae</taxon>
        <taxon>Mycolicibacterium</taxon>
    </lineage>
</organism>
<dbReference type="PANTHER" id="PTHR30055:SF241">
    <property type="entry name" value="TRANSCRIPTIONAL REGULATORY PROTEIN"/>
    <property type="match status" value="1"/>
</dbReference>
<keyword evidence="2" id="KW-0805">Transcription regulation</keyword>
<evidence type="ECO:0000313" key="7">
    <source>
        <dbReference type="EMBL" id="MBP2452686.1"/>
    </source>
</evidence>
<accession>A0ABS4ZU26</accession>
<evidence type="ECO:0000259" key="6">
    <source>
        <dbReference type="PROSITE" id="PS50977"/>
    </source>
</evidence>
<dbReference type="InterPro" id="IPR050109">
    <property type="entry name" value="HTH-type_TetR-like_transc_reg"/>
</dbReference>
<dbReference type="InterPro" id="IPR001647">
    <property type="entry name" value="HTH_TetR"/>
</dbReference>
<dbReference type="Proteomes" id="UP000694460">
    <property type="component" value="Unassembled WGS sequence"/>
</dbReference>
<name>A0ABS4ZU26_9MYCO</name>
<comment type="caution">
    <text evidence="7">The sequence shown here is derived from an EMBL/GenBank/DDBJ whole genome shotgun (WGS) entry which is preliminary data.</text>
</comment>
<dbReference type="InterPro" id="IPR039538">
    <property type="entry name" value="BetI_C"/>
</dbReference>
<dbReference type="Pfam" id="PF13977">
    <property type="entry name" value="TetR_C_6"/>
    <property type="match status" value="1"/>
</dbReference>